<reference evidence="4" key="1">
    <citation type="submission" date="2022-08" db="EMBL/GenBank/DDBJ databases">
        <authorList>
            <person name="Tistechok S."/>
            <person name="Samborskyy M."/>
            <person name="Roman I."/>
        </authorList>
    </citation>
    <scope>NUCLEOTIDE SEQUENCE</scope>
    <source>
        <strain evidence="4">DSM 103496</strain>
    </source>
</reference>
<evidence type="ECO:0000313" key="4">
    <source>
        <dbReference type="EMBL" id="MCS7484812.1"/>
    </source>
</evidence>
<keyword evidence="5" id="KW-1185">Reference proteome</keyword>
<dbReference type="Pfam" id="PF18154">
    <property type="entry name" value="pPIWI_RE_REase"/>
    <property type="match status" value="1"/>
</dbReference>
<dbReference type="RefSeq" id="WP_259630257.1">
    <property type="nucleotide sequence ID" value="NZ_JANYMP010000055.1"/>
</dbReference>
<dbReference type="Proteomes" id="UP001141259">
    <property type="component" value="Unassembled WGS sequence"/>
</dbReference>
<comment type="caution">
    <text evidence="4">The sequence shown here is derived from an EMBL/GenBank/DDBJ whole genome shotgun (WGS) entry which is preliminary data.</text>
</comment>
<evidence type="ECO:0000313" key="5">
    <source>
        <dbReference type="Proteomes" id="UP001141259"/>
    </source>
</evidence>
<evidence type="ECO:0000256" key="1">
    <source>
        <dbReference type="SAM" id="MobiDB-lite"/>
    </source>
</evidence>
<feature type="domain" description="pPIWI-RE three-gene island" evidence="3">
    <location>
        <begin position="3"/>
        <end position="145"/>
    </location>
</feature>
<gene>
    <name evidence="4" type="ORF">NZH93_48970</name>
</gene>
<feature type="region of interest" description="Disordered" evidence="1">
    <location>
        <begin position="359"/>
        <end position="381"/>
    </location>
</feature>
<feature type="domain" description="REase associating with pPIWI RE" evidence="2">
    <location>
        <begin position="242"/>
        <end position="359"/>
    </location>
</feature>
<evidence type="ECO:0000259" key="2">
    <source>
        <dbReference type="Pfam" id="PF18154"/>
    </source>
</evidence>
<dbReference type="InterPro" id="IPR040828">
    <property type="entry name" value="pPIWI_RE_REase"/>
</dbReference>
<sequence>MPLLRTIATAVVKLADTTNLQSFSLPYDAEAQRALNRTALACLLQQAQPPASLPDLLHWCRTRALEDWPLDLPLDSFGPDDYLIDRQSGEPTQLCHEWWVQGKDSAAAQYDRRVVRRAMQLCREASSPESYTAFRRLLVNQPVLTSADQFELATDLYLEPVRSLLNDIYEPAPAGYLRDGAYTTCHRCLTLLTPLIDGGWWCERDQCRSRGPAPRGRTLVAEEVGDVCQLARPLRQFVTGPGRAEVELEQRLRELRLSVEMWPGFDAYDLRITFPDGHVWAIDVKDWAHPGLLGRAARVVRPEPPYDEACWVVPQYRIDARRDYLGAYARSRQASAAGLRLLSDNELVTTAIARLRGQRGPTTRISPAAKPTDTTDGAPDA</sequence>
<name>A0A9X2VYN0_9PSEU</name>
<dbReference type="AlphaFoldDB" id="A0A9X2VYN0"/>
<dbReference type="EMBL" id="JANYMP010000055">
    <property type="protein sequence ID" value="MCS7484812.1"/>
    <property type="molecule type" value="Genomic_DNA"/>
</dbReference>
<dbReference type="InterPro" id="IPR041191">
    <property type="entry name" value="pPIWI_RE_Y"/>
</dbReference>
<dbReference type="Pfam" id="PF18156">
    <property type="entry name" value="pPIWI_RE_Y"/>
    <property type="match status" value="1"/>
</dbReference>
<evidence type="ECO:0008006" key="6">
    <source>
        <dbReference type="Google" id="ProtNLM"/>
    </source>
</evidence>
<evidence type="ECO:0000259" key="3">
    <source>
        <dbReference type="Pfam" id="PF18156"/>
    </source>
</evidence>
<organism evidence="4 5">
    <name type="scientific">Umezawaea endophytica</name>
    <dbReference type="NCBI Taxonomy" id="1654476"/>
    <lineage>
        <taxon>Bacteria</taxon>
        <taxon>Bacillati</taxon>
        <taxon>Actinomycetota</taxon>
        <taxon>Actinomycetes</taxon>
        <taxon>Pseudonocardiales</taxon>
        <taxon>Pseudonocardiaceae</taxon>
        <taxon>Umezawaea</taxon>
    </lineage>
</organism>
<proteinExistence type="predicted"/>
<protein>
    <recommendedName>
        <fullName evidence="6">Fis family transcriptional regulator</fullName>
    </recommendedName>
</protein>
<accession>A0A9X2VYN0</accession>